<protein>
    <submittedName>
        <fullName evidence="4">HEAT repeat domain-containing protein</fullName>
    </submittedName>
</protein>
<accession>A0A4Q5LFS0</accession>
<sequence length="310" mass="33893">MEANRNCESVQPELLGWLAGDLSAADQRAVEAHLAQCPACQQELTAVRQLWDALGTVPTPEPSEQLRPRFYSMLAEFQAAEVQKHRWSVAGLLERLREWWQPAYALRLAYSVALLVVGLVVGYGLKGRPETVGPDSPPLAAASQPASNPAAVQQVHLLEQLANPSAVQRLKAVSNAEEVAPTNERVLAALLSTLNQDPNVNVRLAALEVLSSLTEEPMVRQGLIKSLTQQDSPLVQSALADLMVQLQDRRSVRPLRKLLQQENLNQQVKSKIEQSIETLSNDQAPHPSTPPTSHETHPDIRSDLAPTVAA</sequence>
<name>A0A4Q5LFS0_9BACT</name>
<dbReference type="Proteomes" id="UP000294155">
    <property type="component" value="Unassembled WGS sequence"/>
</dbReference>
<dbReference type="OrthoDB" id="978644at2"/>
<evidence type="ECO:0000313" key="4">
    <source>
        <dbReference type="EMBL" id="RYU79768.1"/>
    </source>
</evidence>
<dbReference type="RefSeq" id="WP_129921039.1">
    <property type="nucleotide sequence ID" value="NZ_SEWE01000017.1"/>
</dbReference>
<dbReference type="InterPro" id="IPR011989">
    <property type="entry name" value="ARM-like"/>
</dbReference>
<keyword evidence="2" id="KW-1133">Transmembrane helix</keyword>
<feature type="domain" description="Putative zinc-finger" evidence="3">
    <location>
        <begin position="7"/>
        <end position="41"/>
    </location>
</feature>
<keyword evidence="5" id="KW-1185">Reference proteome</keyword>
<organism evidence="4 5">
    <name type="scientific">Hymenobacter persicinus</name>
    <dbReference type="NCBI Taxonomy" id="2025506"/>
    <lineage>
        <taxon>Bacteria</taxon>
        <taxon>Pseudomonadati</taxon>
        <taxon>Bacteroidota</taxon>
        <taxon>Cytophagia</taxon>
        <taxon>Cytophagales</taxon>
        <taxon>Hymenobacteraceae</taxon>
        <taxon>Hymenobacter</taxon>
    </lineage>
</organism>
<dbReference type="InterPro" id="IPR027383">
    <property type="entry name" value="Znf_put"/>
</dbReference>
<dbReference type="Gene3D" id="1.25.10.10">
    <property type="entry name" value="Leucine-rich Repeat Variant"/>
    <property type="match status" value="1"/>
</dbReference>
<gene>
    <name evidence="4" type="ORF">EWM57_10180</name>
</gene>
<feature type="transmembrane region" description="Helical" evidence="2">
    <location>
        <begin position="104"/>
        <end position="125"/>
    </location>
</feature>
<keyword evidence="2" id="KW-0472">Membrane</keyword>
<dbReference type="AlphaFoldDB" id="A0A4Q5LFS0"/>
<evidence type="ECO:0000256" key="2">
    <source>
        <dbReference type="SAM" id="Phobius"/>
    </source>
</evidence>
<proteinExistence type="predicted"/>
<reference evidence="4 5" key="1">
    <citation type="submission" date="2019-02" db="EMBL/GenBank/DDBJ databases">
        <title>Bacterial novel species isolated from soil.</title>
        <authorList>
            <person name="Jung H.-Y."/>
        </authorList>
    </citation>
    <scope>NUCLEOTIDE SEQUENCE [LARGE SCALE GENOMIC DNA]</scope>
    <source>
        <strain evidence="4 5">1-3-3-3</strain>
    </source>
</reference>
<evidence type="ECO:0000259" key="3">
    <source>
        <dbReference type="Pfam" id="PF13490"/>
    </source>
</evidence>
<evidence type="ECO:0000313" key="5">
    <source>
        <dbReference type="Proteomes" id="UP000294155"/>
    </source>
</evidence>
<dbReference type="EMBL" id="SEWE01000017">
    <property type="protein sequence ID" value="RYU79768.1"/>
    <property type="molecule type" value="Genomic_DNA"/>
</dbReference>
<feature type="compositionally biased region" description="Polar residues" evidence="1">
    <location>
        <begin position="272"/>
        <end position="283"/>
    </location>
</feature>
<dbReference type="InterPro" id="IPR041916">
    <property type="entry name" value="Anti_sigma_zinc_sf"/>
</dbReference>
<dbReference type="Gene3D" id="1.10.10.1320">
    <property type="entry name" value="Anti-sigma factor, zinc-finger domain"/>
    <property type="match status" value="1"/>
</dbReference>
<feature type="region of interest" description="Disordered" evidence="1">
    <location>
        <begin position="272"/>
        <end position="310"/>
    </location>
</feature>
<dbReference type="InterPro" id="IPR016024">
    <property type="entry name" value="ARM-type_fold"/>
</dbReference>
<comment type="caution">
    <text evidence="4">The sequence shown here is derived from an EMBL/GenBank/DDBJ whole genome shotgun (WGS) entry which is preliminary data.</text>
</comment>
<keyword evidence="2" id="KW-0812">Transmembrane</keyword>
<dbReference type="Pfam" id="PF13490">
    <property type="entry name" value="zf-HC2"/>
    <property type="match status" value="1"/>
</dbReference>
<dbReference type="SUPFAM" id="SSF48371">
    <property type="entry name" value="ARM repeat"/>
    <property type="match status" value="1"/>
</dbReference>
<evidence type="ECO:0000256" key="1">
    <source>
        <dbReference type="SAM" id="MobiDB-lite"/>
    </source>
</evidence>